<reference evidence="1" key="1">
    <citation type="journal article" date="2014" name="Int. J. Syst. Evol. Microbiol.">
        <title>Complete genome sequence of Corynebacterium casei LMG S-19264T (=DSM 44701T), isolated from a smear-ripened cheese.</title>
        <authorList>
            <consortium name="US DOE Joint Genome Institute (JGI-PGF)"/>
            <person name="Walter F."/>
            <person name="Albersmeier A."/>
            <person name="Kalinowski J."/>
            <person name="Ruckert C."/>
        </authorList>
    </citation>
    <scope>NUCLEOTIDE SEQUENCE</scope>
    <source>
        <strain evidence="1">CGMCC 1.12785</strain>
    </source>
</reference>
<dbReference type="Proteomes" id="UP000616114">
    <property type="component" value="Unassembled WGS sequence"/>
</dbReference>
<accession>A0A8J2XK03</accession>
<evidence type="ECO:0000313" key="1">
    <source>
        <dbReference type="EMBL" id="GGA10541.1"/>
    </source>
</evidence>
<dbReference type="RefSeq" id="WP_188549994.1">
    <property type="nucleotide sequence ID" value="NZ_BMFY01000004.1"/>
</dbReference>
<name>A0A8J2XK03_9MICO</name>
<reference evidence="1" key="2">
    <citation type="submission" date="2020-09" db="EMBL/GenBank/DDBJ databases">
        <authorList>
            <person name="Sun Q."/>
            <person name="Zhou Y."/>
        </authorList>
    </citation>
    <scope>NUCLEOTIDE SEQUENCE</scope>
    <source>
        <strain evidence="1">CGMCC 1.12785</strain>
    </source>
</reference>
<evidence type="ECO:0000313" key="2">
    <source>
        <dbReference type="Proteomes" id="UP000616114"/>
    </source>
</evidence>
<protein>
    <submittedName>
        <fullName evidence="1">Uncharacterized protein</fullName>
    </submittedName>
</protein>
<proteinExistence type="predicted"/>
<comment type="caution">
    <text evidence="1">The sequence shown here is derived from an EMBL/GenBank/DDBJ whole genome shotgun (WGS) entry which is preliminary data.</text>
</comment>
<keyword evidence="2" id="KW-1185">Reference proteome</keyword>
<dbReference type="AlphaFoldDB" id="A0A8J2XK03"/>
<sequence>MRATVVDGRAGRAIPTRYGFGSDASGQQLIGPDRNWLTWSIPVAPGRTYRIVRESRTVRFRYGYTADPPGPFLPLVDYWSGDSAMEATTTAPEGVAWLHVYVANDGAGTLIRVYES</sequence>
<gene>
    <name evidence="1" type="ORF">GCM10011333_11680</name>
</gene>
<dbReference type="EMBL" id="BMFY01000004">
    <property type="protein sequence ID" value="GGA10541.1"/>
    <property type="molecule type" value="Genomic_DNA"/>
</dbReference>
<organism evidence="1 2">
    <name type="scientific">Sediminivirga luteola</name>
    <dbReference type="NCBI Taxonomy" id="1774748"/>
    <lineage>
        <taxon>Bacteria</taxon>
        <taxon>Bacillati</taxon>
        <taxon>Actinomycetota</taxon>
        <taxon>Actinomycetes</taxon>
        <taxon>Micrococcales</taxon>
        <taxon>Brevibacteriaceae</taxon>
        <taxon>Sediminivirga</taxon>
    </lineage>
</organism>